<reference evidence="6 7" key="1">
    <citation type="submission" date="2019-01" db="EMBL/GenBank/DDBJ databases">
        <title>Egibacter rhizosphaerae EGI 80759T.</title>
        <authorList>
            <person name="Chen D.-D."/>
            <person name="Tian Y."/>
            <person name="Jiao J.-Y."/>
            <person name="Zhang X.-T."/>
            <person name="Zhang Y.-G."/>
            <person name="Zhang Y."/>
            <person name="Xiao M."/>
            <person name="Shu W.-S."/>
            <person name="Li W.-J."/>
        </authorList>
    </citation>
    <scope>NUCLEOTIDE SEQUENCE [LARGE SCALE GENOMIC DNA]</scope>
    <source>
        <strain evidence="6 7">EGI 80759</strain>
    </source>
</reference>
<evidence type="ECO:0000313" key="6">
    <source>
        <dbReference type="EMBL" id="QBI20922.1"/>
    </source>
</evidence>
<keyword evidence="3" id="KW-0479">Metal-binding</keyword>
<dbReference type="InterPro" id="IPR023572">
    <property type="entry name" value="Archease_dom"/>
</dbReference>
<organism evidence="6 7">
    <name type="scientific">Egibacter rhizosphaerae</name>
    <dbReference type="NCBI Taxonomy" id="1670831"/>
    <lineage>
        <taxon>Bacteria</taxon>
        <taxon>Bacillati</taxon>
        <taxon>Actinomycetota</taxon>
        <taxon>Nitriliruptoria</taxon>
        <taxon>Egibacterales</taxon>
        <taxon>Egibacteraceae</taxon>
        <taxon>Egibacter</taxon>
    </lineage>
</organism>
<proteinExistence type="inferred from homology"/>
<accession>A0A411YIM0</accession>
<dbReference type="GO" id="GO:0008033">
    <property type="term" value="P:tRNA processing"/>
    <property type="evidence" value="ECO:0007669"/>
    <property type="project" value="UniProtKB-KW"/>
</dbReference>
<dbReference type="GO" id="GO:0046872">
    <property type="term" value="F:metal ion binding"/>
    <property type="evidence" value="ECO:0007669"/>
    <property type="project" value="UniProtKB-KW"/>
</dbReference>
<evidence type="ECO:0000313" key="7">
    <source>
        <dbReference type="Proteomes" id="UP000291469"/>
    </source>
</evidence>
<dbReference type="Pfam" id="PF01951">
    <property type="entry name" value="Archease"/>
    <property type="match status" value="1"/>
</dbReference>
<dbReference type="SUPFAM" id="SSF69819">
    <property type="entry name" value="MTH1598-like"/>
    <property type="match status" value="1"/>
</dbReference>
<dbReference type="EMBL" id="CP036402">
    <property type="protein sequence ID" value="QBI20922.1"/>
    <property type="molecule type" value="Genomic_DNA"/>
</dbReference>
<evidence type="ECO:0000256" key="4">
    <source>
        <dbReference type="ARBA" id="ARBA00022837"/>
    </source>
</evidence>
<feature type="domain" description="Archease" evidence="5">
    <location>
        <begin position="25"/>
        <end position="157"/>
    </location>
</feature>
<dbReference type="Gene3D" id="3.55.10.10">
    <property type="entry name" value="Archease domain"/>
    <property type="match status" value="1"/>
</dbReference>
<evidence type="ECO:0000256" key="3">
    <source>
        <dbReference type="ARBA" id="ARBA00022723"/>
    </source>
</evidence>
<evidence type="ECO:0000256" key="1">
    <source>
        <dbReference type="ARBA" id="ARBA00007963"/>
    </source>
</evidence>
<name>A0A411YIM0_9ACTN</name>
<gene>
    <name evidence="6" type="ORF">ER308_15960</name>
</gene>
<keyword evidence="2" id="KW-0819">tRNA processing</keyword>
<dbReference type="KEGG" id="erz:ER308_15960"/>
<keyword evidence="4" id="KW-0106">Calcium</keyword>
<sequence>MVDDSGMARVTGRDGASAWTEPYGSDLRLHVRGPDLASCADAVVRAVAEHVADRQAAGAAERRPFRLVGADPPALLVELVDEVIARLDVDGELACAVEAADGSAGAGARDVELAGTFVVVPLHGLSLRGAPPKAATWHGTALEPDRHGWRGQVLLDL</sequence>
<evidence type="ECO:0000256" key="2">
    <source>
        <dbReference type="ARBA" id="ARBA00022694"/>
    </source>
</evidence>
<dbReference type="InterPro" id="IPR036820">
    <property type="entry name" value="Archease_dom_sf"/>
</dbReference>
<keyword evidence="7" id="KW-1185">Reference proteome</keyword>
<comment type="similarity">
    <text evidence="1">Belongs to the archease family.</text>
</comment>
<dbReference type="AlphaFoldDB" id="A0A411YIM0"/>
<evidence type="ECO:0000259" key="5">
    <source>
        <dbReference type="Pfam" id="PF01951"/>
    </source>
</evidence>
<dbReference type="OrthoDB" id="3827441at2"/>
<dbReference type="Proteomes" id="UP000291469">
    <property type="component" value="Chromosome"/>
</dbReference>
<protein>
    <recommendedName>
        <fullName evidence="5">Archease domain-containing protein</fullName>
    </recommendedName>
</protein>